<sequence>MIVTEPSGLAVTSGADGGVTSPAVAVPTGDLLPASSVVVVVTGVLSFTLSSGIVTTPVSGLTVTSVFGVLHLPVSGSLVTVTVSSVPSGLVNLISVSVESSFGVIVTEPSGLAVTSGADGGVTSPAVAVPTGDLLPASSSLPVPIGCIGVAKLEGLLSRFLLSPYTFDSLPPCAK</sequence>
<gene>
    <name evidence="1" type="ORF">LMG8286_01254</name>
</gene>
<keyword evidence="2" id="KW-1185">Reference proteome</keyword>
<reference evidence="1 2" key="1">
    <citation type="submission" date="2020-11" db="EMBL/GenBank/DDBJ databases">
        <authorList>
            <person name="Peeters C."/>
        </authorList>
    </citation>
    <scope>NUCLEOTIDE SEQUENCE [LARGE SCALE GENOMIC DNA]</scope>
    <source>
        <strain evidence="1 2">LMG 8286</strain>
    </source>
</reference>
<evidence type="ECO:0000313" key="1">
    <source>
        <dbReference type="EMBL" id="CAD7288286.1"/>
    </source>
</evidence>
<evidence type="ECO:0000313" key="2">
    <source>
        <dbReference type="Proteomes" id="UP000789359"/>
    </source>
</evidence>
<dbReference type="Proteomes" id="UP000789359">
    <property type="component" value="Unassembled WGS sequence"/>
</dbReference>
<name>A0ABM8Q633_9BACT</name>
<organism evidence="1 2">
    <name type="scientific">Campylobacter suis</name>
    <dbReference type="NCBI Taxonomy" id="2790657"/>
    <lineage>
        <taxon>Bacteria</taxon>
        <taxon>Pseudomonadati</taxon>
        <taxon>Campylobacterota</taxon>
        <taxon>Epsilonproteobacteria</taxon>
        <taxon>Campylobacterales</taxon>
        <taxon>Campylobacteraceae</taxon>
        <taxon>Campylobacter</taxon>
    </lineage>
</organism>
<dbReference type="EMBL" id="CAJHOE010000002">
    <property type="protein sequence ID" value="CAD7288286.1"/>
    <property type="molecule type" value="Genomic_DNA"/>
</dbReference>
<comment type="caution">
    <text evidence="1">The sequence shown here is derived from an EMBL/GenBank/DDBJ whole genome shotgun (WGS) entry which is preliminary data.</text>
</comment>
<proteinExistence type="predicted"/>
<protein>
    <submittedName>
        <fullName evidence="1">Uncharacterized protein</fullName>
    </submittedName>
</protein>
<accession>A0ABM8Q633</accession>